<gene>
    <name evidence="2" type="ORF">RDB_LOCUS187876</name>
</gene>
<feature type="region of interest" description="Disordered" evidence="1">
    <location>
        <begin position="419"/>
        <end position="441"/>
    </location>
</feature>
<dbReference type="Proteomes" id="UP000663827">
    <property type="component" value="Unassembled WGS sequence"/>
</dbReference>
<feature type="region of interest" description="Disordered" evidence="1">
    <location>
        <begin position="320"/>
        <end position="346"/>
    </location>
</feature>
<proteinExistence type="predicted"/>
<evidence type="ECO:0008006" key="4">
    <source>
        <dbReference type="Google" id="ProtNLM"/>
    </source>
</evidence>
<feature type="region of interest" description="Disordered" evidence="1">
    <location>
        <begin position="163"/>
        <end position="188"/>
    </location>
</feature>
<organism evidence="2 3">
    <name type="scientific">Rhizoctonia solani</name>
    <dbReference type="NCBI Taxonomy" id="456999"/>
    <lineage>
        <taxon>Eukaryota</taxon>
        <taxon>Fungi</taxon>
        <taxon>Dikarya</taxon>
        <taxon>Basidiomycota</taxon>
        <taxon>Agaricomycotina</taxon>
        <taxon>Agaricomycetes</taxon>
        <taxon>Cantharellales</taxon>
        <taxon>Ceratobasidiaceae</taxon>
        <taxon>Rhizoctonia</taxon>
    </lineage>
</organism>
<evidence type="ECO:0000313" key="3">
    <source>
        <dbReference type="Proteomes" id="UP000663827"/>
    </source>
</evidence>
<name>A0A8H3I6J4_9AGAM</name>
<evidence type="ECO:0000256" key="1">
    <source>
        <dbReference type="SAM" id="MobiDB-lite"/>
    </source>
</evidence>
<accession>A0A8H3I6J4</accession>
<sequence>MTSAPLKHVVFIPGFSWGPCVGRGSEDTVVLIDALDECDDPEQVGYFPDQLAQWIEEFPLKFLVTSRPEAWIHRKMRPTYFPELARSISLHDMDEATVKADIKLYLEQELASISLSDKQLVGLAEQFGSLFIYAATLVRRPEGRQAVCAGYRKVDYQLDEEHVKAEDVGEKDEQGGRSHTGGLEPRQDFMGADDEVVFMVEKEPEKEAEPQQEPGTLTRDDVPGTLTTDNTSDLLHKELSPDDPASLAKNMLRPDAEATEATLADLDYISSIRDNPVQYAMAPSLSTSRVLPALPFRIRLNRAVLIPWYSSSPAQSLYTGLSDSIDPDPTKQEKRPEESMTSVSSGKLVHAPGLMDVKPVLVGALDPVRHLFKNQWLGSKFPAVECPKEVGSAGQDTPFTRNYLFEADRKADKKAVCRRPGSGMTHSVPAHVPTAPRDTQAQPERLAWTLDDGALPKSICDGYPNSWTLTADVLN</sequence>
<dbReference type="AlphaFoldDB" id="A0A8H3I6J4"/>
<reference evidence="2" key="1">
    <citation type="submission" date="2021-01" db="EMBL/GenBank/DDBJ databases">
        <authorList>
            <person name="Kaushik A."/>
        </authorList>
    </citation>
    <scope>NUCLEOTIDE SEQUENCE</scope>
    <source>
        <strain evidence="2">AG5</strain>
    </source>
</reference>
<comment type="caution">
    <text evidence="2">The sequence shown here is derived from an EMBL/GenBank/DDBJ whole genome shotgun (WGS) entry which is preliminary data.</text>
</comment>
<feature type="compositionally biased region" description="Basic and acidic residues" evidence="1">
    <location>
        <begin position="328"/>
        <end position="338"/>
    </location>
</feature>
<evidence type="ECO:0000313" key="2">
    <source>
        <dbReference type="EMBL" id="CAE7231735.1"/>
    </source>
</evidence>
<protein>
    <recommendedName>
        <fullName evidence="4">NACHT domain-containing protein</fullName>
    </recommendedName>
</protein>
<feature type="compositionally biased region" description="Basic and acidic residues" evidence="1">
    <location>
        <begin position="163"/>
        <end position="176"/>
    </location>
</feature>
<feature type="region of interest" description="Disordered" evidence="1">
    <location>
        <begin position="203"/>
        <end position="242"/>
    </location>
</feature>
<dbReference type="EMBL" id="CAJNJQ010006568">
    <property type="protein sequence ID" value="CAE7231735.1"/>
    <property type="molecule type" value="Genomic_DNA"/>
</dbReference>